<sequence>MDIFEQIAYRLKDTFKYFKNRTKEEFEGQRFEEWVVSHSNIQKISNIKEERAYWCLLEWRGDKYVDGWYPLSNLAPDLVLECVRTGCKEKTIAVECKYRNKEHNFGLKKEQILNYESFHQDRMSNIDAFYYVFGFGWQEKAPKEIYIIPSTALYSYNKEDKTIRFLHSKKDSEELSKEAPWYEKYRVYLDPKNGKKFLQYKSDQL</sequence>
<accession>A0A2G8I8C7</accession>
<dbReference type="AlphaFoldDB" id="A0A2G8I8C7"/>
<dbReference type="Proteomes" id="UP000229884">
    <property type="component" value="Unassembled WGS sequence"/>
</dbReference>
<reference evidence="1 4" key="1">
    <citation type="submission" date="2017-11" db="EMBL/GenBank/DDBJ databases">
        <title>Genome sequencing of Prevotella intermedia KCOM 1653.</title>
        <authorList>
            <person name="Kook J.-K."/>
            <person name="Park S.-N."/>
            <person name="Lim Y.K."/>
        </authorList>
    </citation>
    <scope>NUCLEOTIDE SEQUENCE [LARGE SCALE GENOMIC DNA]</scope>
    <source>
        <strain evidence="1 4">KCOM 1653</strain>
    </source>
</reference>
<dbReference type="EMBL" id="PEKN01000002">
    <property type="protein sequence ID" value="PIK19745.1"/>
    <property type="molecule type" value="Genomic_DNA"/>
</dbReference>
<dbReference type="RefSeq" id="WP_099837021.1">
    <property type="nucleotide sequence ID" value="NZ_PEKN01000002.1"/>
</dbReference>
<protein>
    <submittedName>
        <fullName evidence="1">Uncharacterized protein</fullName>
    </submittedName>
</protein>
<evidence type="ECO:0000313" key="1">
    <source>
        <dbReference type="EMBL" id="PIK19745.1"/>
    </source>
</evidence>
<gene>
    <name evidence="1" type="ORF">CTI18_12820</name>
    <name evidence="2" type="ORF">CTM58_13325</name>
</gene>
<reference evidence="2 3" key="2">
    <citation type="submission" date="2017-11" db="EMBL/GenBank/DDBJ databases">
        <title>Genome sequencing of Prevotella intermedia KCOM 2832.</title>
        <authorList>
            <person name="Kook J.-K."/>
            <person name="Park S.-N."/>
            <person name="Lim Y.K."/>
        </authorList>
    </citation>
    <scope>NUCLEOTIDE SEQUENCE [LARGE SCALE GENOMIC DNA]</scope>
    <source>
        <strain evidence="2 3">KCOM 2832</strain>
    </source>
</reference>
<organism evidence="1 4">
    <name type="scientific">Prevotella intermedia</name>
    <dbReference type="NCBI Taxonomy" id="28131"/>
    <lineage>
        <taxon>Bacteria</taxon>
        <taxon>Pseudomonadati</taxon>
        <taxon>Bacteroidota</taxon>
        <taxon>Bacteroidia</taxon>
        <taxon>Bacteroidales</taxon>
        <taxon>Prevotellaceae</taxon>
        <taxon>Prevotella</taxon>
    </lineage>
</organism>
<comment type="caution">
    <text evidence="1">The sequence shown here is derived from an EMBL/GenBank/DDBJ whole genome shotgun (WGS) entry which is preliminary data.</text>
</comment>
<dbReference type="EMBL" id="PENG01000003">
    <property type="protein sequence ID" value="PJI26001.1"/>
    <property type="molecule type" value="Genomic_DNA"/>
</dbReference>
<evidence type="ECO:0000313" key="3">
    <source>
        <dbReference type="Proteomes" id="UP000229884"/>
    </source>
</evidence>
<evidence type="ECO:0000313" key="2">
    <source>
        <dbReference type="EMBL" id="PJI26001.1"/>
    </source>
</evidence>
<proteinExistence type="predicted"/>
<evidence type="ECO:0000313" key="4">
    <source>
        <dbReference type="Proteomes" id="UP000230046"/>
    </source>
</evidence>
<name>A0A2G8I8C7_PREIN</name>
<dbReference type="Proteomes" id="UP000230046">
    <property type="component" value="Unassembled WGS sequence"/>
</dbReference>